<name>A0ABX1VHC2_9PLAN</name>
<comment type="caution">
    <text evidence="2">The sequence shown here is derived from an EMBL/GenBank/DDBJ whole genome shotgun (WGS) entry which is preliminary data.</text>
</comment>
<dbReference type="RefSeq" id="WP_171188360.1">
    <property type="nucleotide sequence ID" value="NZ_WTPX01000105.1"/>
</dbReference>
<keyword evidence="1" id="KW-0732">Signal</keyword>
<dbReference type="Proteomes" id="UP000609651">
    <property type="component" value="Unassembled WGS sequence"/>
</dbReference>
<feature type="signal peptide" evidence="1">
    <location>
        <begin position="1"/>
        <end position="27"/>
    </location>
</feature>
<sequence>MPILLRRRSLLGAGLAALLISPLSAPAADGDKPDDKPRLKTVPVTALKLDTAAAYVDFFDGQESGDLSVRIIAKDEKGGNLVVANHGDEPVTVQIPDGIVGVHVQNQFGGGGFGGGGAFSIPPQTAARIPYTSVCLEYGKPEPRPRMTYEVRKLEDVIENETLRELIILVGSGKLNEEAAQAAAWHLADDMSWVQLANLKRGVAGGPDVPLFNARTLFGAQRIVAESVRRAELRREGRTAAAR</sequence>
<protein>
    <submittedName>
        <fullName evidence="2">Uncharacterized protein</fullName>
    </submittedName>
</protein>
<evidence type="ECO:0000256" key="1">
    <source>
        <dbReference type="SAM" id="SignalP"/>
    </source>
</evidence>
<keyword evidence="3" id="KW-1185">Reference proteome</keyword>
<accession>A0ABX1VHC2</accession>
<reference evidence="2 3" key="1">
    <citation type="journal article" date="2020" name="Syst. Appl. Microbiol.">
        <title>Alienimonas chondri sp. nov., a novel planctomycete isolated from the biofilm of the red alga Chondrus crispus.</title>
        <authorList>
            <person name="Vitorino I."/>
            <person name="Albuquerque L."/>
            <person name="Wiegand S."/>
            <person name="Kallscheuer N."/>
            <person name="da Costa M.S."/>
            <person name="Lobo-da-Cunha A."/>
            <person name="Jogler C."/>
            <person name="Lage O.M."/>
        </authorList>
    </citation>
    <scope>NUCLEOTIDE SEQUENCE [LARGE SCALE GENOMIC DNA]</scope>
    <source>
        <strain evidence="2 3">LzC2</strain>
    </source>
</reference>
<organism evidence="2 3">
    <name type="scientific">Alienimonas chondri</name>
    <dbReference type="NCBI Taxonomy" id="2681879"/>
    <lineage>
        <taxon>Bacteria</taxon>
        <taxon>Pseudomonadati</taxon>
        <taxon>Planctomycetota</taxon>
        <taxon>Planctomycetia</taxon>
        <taxon>Planctomycetales</taxon>
        <taxon>Planctomycetaceae</taxon>
        <taxon>Alienimonas</taxon>
    </lineage>
</organism>
<gene>
    <name evidence="2" type="ORF">LzC2_29800</name>
</gene>
<feature type="chain" id="PRO_5046639616" evidence="1">
    <location>
        <begin position="28"/>
        <end position="243"/>
    </location>
</feature>
<dbReference type="EMBL" id="WTPX01000105">
    <property type="protein sequence ID" value="NNJ26885.1"/>
    <property type="molecule type" value="Genomic_DNA"/>
</dbReference>
<evidence type="ECO:0000313" key="2">
    <source>
        <dbReference type="EMBL" id="NNJ26885.1"/>
    </source>
</evidence>
<evidence type="ECO:0000313" key="3">
    <source>
        <dbReference type="Proteomes" id="UP000609651"/>
    </source>
</evidence>
<proteinExistence type="predicted"/>